<dbReference type="Pfam" id="PF00930">
    <property type="entry name" value="DPPIV_N"/>
    <property type="match status" value="1"/>
</dbReference>
<dbReference type="InterPro" id="IPR002469">
    <property type="entry name" value="Peptidase_S9B_N"/>
</dbReference>
<dbReference type="Proteomes" id="UP000271098">
    <property type="component" value="Unassembled WGS sequence"/>
</dbReference>
<dbReference type="WBParaSite" id="GPUH_0002134901-mRNA-1">
    <property type="protein sequence ID" value="GPUH_0002134901-mRNA-1"/>
    <property type="gene ID" value="GPUH_0002134901"/>
</dbReference>
<sequence length="276" mass="30303">MDTTLHHFSLFVDETGTERMLALGSSGDSSQQTVYTAPLTRSPLINSASTLCLSTYLDTKPTESTAPPAELAALCERQRTTVSSGISFYQFHPSSSTLLYSDSTSLFLLQALFLFFNSYFTTSNSCYRKGEKTQEVGSSVNGCPLHAQLCPVDSSMVAFVANSNVHIDWRGELIFSTVSEDNITNGCCSFVVQEELDRFVGMWWSPGPRKMLLYERVDETQVTSLQLTIPGCAPTPPMKYPIAGTANAISTLRLIHIDENTVTDTGLLTELKSVYP</sequence>
<dbReference type="AlphaFoldDB" id="A0A183EK32"/>
<accession>A0A183EK32</accession>
<proteinExistence type="predicted"/>
<feature type="domain" description="Dipeptidylpeptidase IV N-terminal" evidence="1">
    <location>
        <begin position="141"/>
        <end position="267"/>
    </location>
</feature>
<reference evidence="2 3" key="2">
    <citation type="submission" date="2018-11" db="EMBL/GenBank/DDBJ databases">
        <authorList>
            <consortium name="Pathogen Informatics"/>
        </authorList>
    </citation>
    <scope>NUCLEOTIDE SEQUENCE [LARGE SCALE GENOMIC DNA]</scope>
</reference>
<dbReference type="OrthoDB" id="5840205at2759"/>
<organism evidence="4">
    <name type="scientific">Gongylonema pulchrum</name>
    <dbReference type="NCBI Taxonomy" id="637853"/>
    <lineage>
        <taxon>Eukaryota</taxon>
        <taxon>Metazoa</taxon>
        <taxon>Ecdysozoa</taxon>
        <taxon>Nematoda</taxon>
        <taxon>Chromadorea</taxon>
        <taxon>Rhabditida</taxon>
        <taxon>Spirurina</taxon>
        <taxon>Spiruromorpha</taxon>
        <taxon>Spiruroidea</taxon>
        <taxon>Gongylonematidae</taxon>
        <taxon>Gongylonema</taxon>
    </lineage>
</organism>
<dbReference type="SUPFAM" id="SSF82171">
    <property type="entry name" value="DPP6 N-terminal domain-like"/>
    <property type="match status" value="1"/>
</dbReference>
<evidence type="ECO:0000259" key="1">
    <source>
        <dbReference type="Pfam" id="PF00930"/>
    </source>
</evidence>
<dbReference type="EMBL" id="UYRT01092333">
    <property type="protein sequence ID" value="VDN38003.1"/>
    <property type="molecule type" value="Genomic_DNA"/>
</dbReference>
<dbReference type="PANTHER" id="PTHR11731">
    <property type="entry name" value="PROTEASE FAMILY S9B,C DIPEPTIDYL-PEPTIDASE IV-RELATED"/>
    <property type="match status" value="1"/>
</dbReference>
<gene>
    <name evidence="2" type="ORF">GPUH_LOCUS21323</name>
</gene>
<protein>
    <submittedName>
        <fullName evidence="4">DPPIV_N domain-containing protein</fullName>
    </submittedName>
</protein>
<evidence type="ECO:0000313" key="3">
    <source>
        <dbReference type="Proteomes" id="UP000271098"/>
    </source>
</evidence>
<keyword evidence="3" id="KW-1185">Reference proteome</keyword>
<evidence type="ECO:0000313" key="4">
    <source>
        <dbReference type="WBParaSite" id="GPUH_0002134901-mRNA-1"/>
    </source>
</evidence>
<dbReference type="GO" id="GO:0006508">
    <property type="term" value="P:proteolysis"/>
    <property type="evidence" value="ECO:0007669"/>
    <property type="project" value="InterPro"/>
</dbReference>
<evidence type="ECO:0000313" key="2">
    <source>
        <dbReference type="EMBL" id="VDN38003.1"/>
    </source>
</evidence>
<reference evidence="4" key="1">
    <citation type="submission" date="2016-06" db="UniProtKB">
        <authorList>
            <consortium name="WormBaseParasite"/>
        </authorList>
    </citation>
    <scope>IDENTIFICATION</scope>
</reference>
<dbReference type="InterPro" id="IPR050278">
    <property type="entry name" value="Serine_Prot_S9B/DPPIV"/>
</dbReference>
<dbReference type="PANTHER" id="PTHR11731:SF193">
    <property type="entry name" value="DIPEPTIDYL PEPTIDASE 9"/>
    <property type="match status" value="1"/>
</dbReference>
<name>A0A183EK32_9BILA</name>
<dbReference type="Gene3D" id="2.140.10.30">
    <property type="entry name" value="Dipeptidylpeptidase IV, N-terminal domain"/>
    <property type="match status" value="1"/>
</dbReference>
<dbReference type="GO" id="GO:0008239">
    <property type="term" value="F:dipeptidyl-peptidase activity"/>
    <property type="evidence" value="ECO:0007669"/>
    <property type="project" value="TreeGrafter"/>
</dbReference>